<evidence type="ECO:0000313" key="6">
    <source>
        <dbReference type="Proteomes" id="UP001255856"/>
    </source>
</evidence>
<accession>A0AAD9MNS5</accession>
<evidence type="ECO:0000256" key="3">
    <source>
        <dbReference type="ARBA" id="ARBA00022786"/>
    </source>
</evidence>
<sequence>MTMIVNLGPFKHTVDEALGLRKAAFEALVTLLEGLAASIEAQAVVDAVLLGLKARRADDHYDIKVTCHTLLIRLASLEPDLMTAHLESIVEPLKAILTTKTKSDAVKQEIDRNEDLIRSCLRAVAALDALPGSREVQAWDGLMTSLIEGPGFKAKYEAIKEDRV</sequence>
<organism evidence="5 6">
    <name type="scientific">Prototheca wickerhamii</name>
    <dbReference type="NCBI Taxonomy" id="3111"/>
    <lineage>
        <taxon>Eukaryota</taxon>
        <taxon>Viridiplantae</taxon>
        <taxon>Chlorophyta</taxon>
        <taxon>core chlorophytes</taxon>
        <taxon>Trebouxiophyceae</taxon>
        <taxon>Chlorellales</taxon>
        <taxon>Chlorellaceae</taxon>
        <taxon>Prototheca</taxon>
    </lineage>
</organism>
<dbReference type="InterPro" id="IPR039852">
    <property type="entry name" value="CAND1/CAND2"/>
</dbReference>
<evidence type="ECO:0000256" key="2">
    <source>
        <dbReference type="ARBA" id="ARBA00022737"/>
    </source>
</evidence>
<evidence type="ECO:0000313" key="5">
    <source>
        <dbReference type="EMBL" id="KAK2079471.1"/>
    </source>
</evidence>
<comment type="caution">
    <text evidence="5">The sequence shown here is derived from an EMBL/GenBank/DDBJ whole genome shotgun (WGS) entry which is preliminary data.</text>
</comment>
<dbReference type="InterPro" id="IPR016024">
    <property type="entry name" value="ARM-type_fold"/>
</dbReference>
<comment type="similarity">
    <text evidence="1">Belongs to the CAND family.</text>
</comment>
<gene>
    <name evidence="5" type="ORF">QBZ16_003163</name>
</gene>
<dbReference type="InterPro" id="IPR013932">
    <property type="entry name" value="TATA-bd_TIP120"/>
</dbReference>
<feature type="domain" description="TATA-binding protein interacting (TIP20)" evidence="4">
    <location>
        <begin position="4"/>
        <end position="144"/>
    </location>
</feature>
<keyword evidence="3" id="KW-0833">Ubl conjugation pathway</keyword>
<proteinExistence type="inferred from homology"/>
<keyword evidence="2" id="KW-0677">Repeat</keyword>
<dbReference type="EMBL" id="JASFZW010000003">
    <property type="protein sequence ID" value="KAK2079471.1"/>
    <property type="molecule type" value="Genomic_DNA"/>
</dbReference>
<dbReference type="InterPro" id="IPR011989">
    <property type="entry name" value="ARM-like"/>
</dbReference>
<dbReference type="PANTHER" id="PTHR12696">
    <property type="entry name" value="TIP120"/>
    <property type="match status" value="1"/>
</dbReference>
<dbReference type="Gene3D" id="1.25.10.10">
    <property type="entry name" value="Leucine-rich Repeat Variant"/>
    <property type="match status" value="1"/>
</dbReference>
<dbReference type="Proteomes" id="UP001255856">
    <property type="component" value="Unassembled WGS sequence"/>
</dbReference>
<reference evidence="5" key="1">
    <citation type="submission" date="2021-01" db="EMBL/GenBank/DDBJ databases">
        <authorList>
            <person name="Eckstrom K.M.E."/>
        </authorList>
    </citation>
    <scope>NUCLEOTIDE SEQUENCE</scope>
    <source>
        <strain evidence="5">UVCC 0001</strain>
    </source>
</reference>
<dbReference type="SUPFAM" id="SSF48371">
    <property type="entry name" value="ARM repeat"/>
    <property type="match status" value="1"/>
</dbReference>
<evidence type="ECO:0000259" key="4">
    <source>
        <dbReference type="Pfam" id="PF08623"/>
    </source>
</evidence>
<name>A0AAD9MNS5_PROWI</name>
<dbReference type="GO" id="GO:0010265">
    <property type="term" value="P:SCF complex assembly"/>
    <property type="evidence" value="ECO:0007669"/>
    <property type="project" value="InterPro"/>
</dbReference>
<keyword evidence="6" id="KW-1185">Reference proteome</keyword>
<protein>
    <recommendedName>
        <fullName evidence="4">TATA-binding protein interacting (TIP20) domain-containing protein</fullName>
    </recommendedName>
</protein>
<dbReference type="AlphaFoldDB" id="A0AAD9MNS5"/>
<dbReference type="Pfam" id="PF08623">
    <property type="entry name" value="TIP120"/>
    <property type="match status" value="1"/>
</dbReference>
<evidence type="ECO:0000256" key="1">
    <source>
        <dbReference type="ARBA" id="ARBA00007657"/>
    </source>
</evidence>